<evidence type="ECO:0000256" key="1">
    <source>
        <dbReference type="SAM" id="MobiDB-lite"/>
    </source>
</evidence>
<evidence type="ECO:0008006" key="4">
    <source>
        <dbReference type="Google" id="ProtNLM"/>
    </source>
</evidence>
<dbReference type="PANTHER" id="PTHR46014">
    <property type="entry name" value="TETRATRICOPEPTIDE REPEAT PROTEIN 1"/>
    <property type="match status" value="1"/>
</dbReference>
<protein>
    <recommendedName>
        <fullName evidence="4">Tetratricopeptide repeat protein 1</fullName>
    </recommendedName>
</protein>
<organism evidence="2 3">
    <name type="scientific">Diplodia intermedia</name>
    <dbReference type="NCBI Taxonomy" id="856260"/>
    <lineage>
        <taxon>Eukaryota</taxon>
        <taxon>Fungi</taxon>
        <taxon>Dikarya</taxon>
        <taxon>Ascomycota</taxon>
        <taxon>Pezizomycotina</taxon>
        <taxon>Dothideomycetes</taxon>
        <taxon>Dothideomycetes incertae sedis</taxon>
        <taxon>Botryosphaeriales</taxon>
        <taxon>Botryosphaeriaceae</taxon>
        <taxon>Diplodia</taxon>
    </lineage>
</organism>
<keyword evidence="3" id="KW-1185">Reference proteome</keyword>
<feature type="compositionally biased region" description="Basic and acidic residues" evidence="1">
    <location>
        <begin position="117"/>
        <end position="126"/>
    </location>
</feature>
<feature type="compositionally biased region" description="Basic and acidic residues" evidence="1">
    <location>
        <begin position="199"/>
        <end position="213"/>
    </location>
</feature>
<name>A0ABR3TRJ0_9PEZI</name>
<accession>A0ABR3TRJ0</accession>
<evidence type="ECO:0000313" key="2">
    <source>
        <dbReference type="EMBL" id="KAL1642381.1"/>
    </source>
</evidence>
<feature type="compositionally biased region" description="Acidic residues" evidence="1">
    <location>
        <begin position="159"/>
        <end position="169"/>
    </location>
</feature>
<dbReference type="PANTHER" id="PTHR46014:SF1">
    <property type="entry name" value="TETRATRICOPEPTIDE REPEAT PROTEIN 1"/>
    <property type="match status" value="1"/>
</dbReference>
<evidence type="ECO:0000313" key="3">
    <source>
        <dbReference type="Proteomes" id="UP001521184"/>
    </source>
</evidence>
<sequence>MASSTSSPTPPTAAATTAAPAADELAASASANPVFSADEEASLLATANQQKTHANTLFTTGAYSDAISAYGRALASVPDYLDYEVAVLRANVAACHVKLEEWKEAVAAAGESLERLEGLDGGEERGVNGTAGKDGKEGAKDKTGAKPKVDPNVSGVVEELSDSDGDDDAEAKKPETSKAADTAPAQAAADTQQQQQQQEGKEEQEKARSEQASHDAALLARRLAHLRRLSHTPTDVRKLRTKALLRRAKARSSLGTWSDLQGAEDDYRAAAATPGGLAPLDKRAVDQALRELPARLNAAKDKEVGEMMGKLKNLGNGLLKPFGLSTDSFNFVKDEKTGGYSVQMQ</sequence>
<comment type="caution">
    <text evidence="2">The sequence shown here is derived from an EMBL/GenBank/DDBJ whole genome shotgun (WGS) entry which is preliminary data.</text>
</comment>
<feature type="region of interest" description="Disordered" evidence="1">
    <location>
        <begin position="117"/>
        <end position="215"/>
    </location>
</feature>
<dbReference type="SUPFAM" id="SSF48452">
    <property type="entry name" value="TPR-like"/>
    <property type="match status" value="1"/>
</dbReference>
<gene>
    <name evidence="2" type="ORF">SLS58_005455</name>
</gene>
<feature type="compositionally biased region" description="Low complexity" evidence="1">
    <location>
        <begin position="179"/>
        <end position="198"/>
    </location>
</feature>
<proteinExistence type="predicted"/>
<dbReference type="EMBL" id="JAKEKT020000033">
    <property type="protein sequence ID" value="KAL1642381.1"/>
    <property type="molecule type" value="Genomic_DNA"/>
</dbReference>
<feature type="compositionally biased region" description="Basic and acidic residues" evidence="1">
    <location>
        <begin position="133"/>
        <end position="149"/>
    </location>
</feature>
<dbReference type="InterPro" id="IPR052769">
    <property type="entry name" value="TPR_domain_protein"/>
</dbReference>
<dbReference type="Gene3D" id="1.25.40.10">
    <property type="entry name" value="Tetratricopeptide repeat domain"/>
    <property type="match status" value="1"/>
</dbReference>
<dbReference type="Proteomes" id="UP001521184">
    <property type="component" value="Unassembled WGS sequence"/>
</dbReference>
<dbReference type="InterPro" id="IPR011990">
    <property type="entry name" value="TPR-like_helical_dom_sf"/>
</dbReference>
<feature type="region of interest" description="Disordered" evidence="1">
    <location>
        <begin position="1"/>
        <end position="21"/>
    </location>
</feature>
<reference evidence="2 3" key="1">
    <citation type="journal article" date="2023" name="Plant Dis.">
        <title>First Report of Diplodia intermedia Causing Canker and Dieback Diseases on Apple Trees in Canada.</title>
        <authorList>
            <person name="Ellouze W."/>
            <person name="Ilyukhin E."/>
            <person name="Sulman M."/>
            <person name="Ali S."/>
        </authorList>
    </citation>
    <scope>NUCLEOTIDE SEQUENCE [LARGE SCALE GENOMIC DNA]</scope>
    <source>
        <strain evidence="2 3">M45-28</strain>
    </source>
</reference>